<evidence type="ECO:0000313" key="2">
    <source>
        <dbReference type="EMBL" id="TWU21943.1"/>
    </source>
</evidence>
<dbReference type="Gene3D" id="2.40.320.10">
    <property type="entry name" value="Hypothetical Protein Pfu-838710-001"/>
    <property type="match status" value="1"/>
</dbReference>
<dbReference type="AlphaFoldDB" id="A0A5C6CB19"/>
<dbReference type="CDD" id="cd07890">
    <property type="entry name" value="CYTH-like_AC_IV-like"/>
    <property type="match status" value="1"/>
</dbReference>
<dbReference type="SMART" id="SM01118">
    <property type="entry name" value="CYTH"/>
    <property type="match status" value="1"/>
</dbReference>
<proteinExistence type="predicted"/>
<comment type="caution">
    <text evidence="2">The sequence shown here is derived from an EMBL/GenBank/DDBJ whole genome shotgun (WGS) entry which is preliminary data.</text>
</comment>
<evidence type="ECO:0000259" key="1">
    <source>
        <dbReference type="PROSITE" id="PS51707"/>
    </source>
</evidence>
<keyword evidence="3" id="KW-1185">Reference proteome</keyword>
<dbReference type="InterPro" id="IPR023577">
    <property type="entry name" value="CYTH_domain"/>
</dbReference>
<dbReference type="SUPFAM" id="SSF55154">
    <property type="entry name" value="CYTH-like phosphatases"/>
    <property type="match status" value="1"/>
</dbReference>
<gene>
    <name evidence="2" type="ORF">Pla144_44100</name>
</gene>
<dbReference type="PANTHER" id="PTHR21028">
    <property type="entry name" value="SI:CH211-156B7.4"/>
    <property type="match status" value="1"/>
</dbReference>
<name>A0A5C6CB19_9BACT</name>
<dbReference type="EMBL" id="SJPS01000008">
    <property type="protein sequence ID" value="TWU21943.1"/>
    <property type="molecule type" value="Genomic_DNA"/>
</dbReference>
<sequence>MHIEVEQKYRVASHAPTVAALGAWDVTLGEPVEQIDCYYRHPQRDFAQTDEAFRLRTVGNQNFMTYKGPKLDQTTKTRREEEVRVADGPAARQSCEEILRHLSFEPVATVTKHRITCHLKRDGFDVEVALDQIKELGPFVEIEIAVPVSREAERSEAERVAAANRVLANLANEMGLSDVERRSYLELLLAKRTK</sequence>
<reference evidence="2 3" key="1">
    <citation type="submission" date="2019-02" db="EMBL/GenBank/DDBJ databases">
        <title>Deep-cultivation of Planctomycetes and their phenomic and genomic characterization uncovers novel biology.</title>
        <authorList>
            <person name="Wiegand S."/>
            <person name="Jogler M."/>
            <person name="Boedeker C."/>
            <person name="Pinto D."/>
            <person name="Vollmers J."/>
            <person name="Rivas-Marin E."/>
            <person name="Kohn T."/>
            <person name="Peeters S.H."/>
            <person name="Heuer A."/>
            <person name="Rast P."/>
            <person name="Oberbeckmann S."/>
            <person name="Bunk B."/>
            <person name="Jeske O."/>
            <person name="Meyerdierks A."/>
            <person name="Storesund J.E."/>
            <person name="Kallscheuer N."/>
            <person name="Luecker S."/>
            <person name="Lage O.M."/>
            <person name="Pohl T."/>
            <person name="Merkel B.J."/>
            <person name="Hornburger P."/>
            <person name="Mueller R.-W."/>
            <person name="Bruemmer F."/>
            <person name="Labrenz M."/>
            <person name="Spormann A.M."/>
            <person name="Op Den Camp H."/>
            <person name="Overmann J."/>
            <person name="Amann R."/>
            <person name="Jetten M.S.M."/>
            <person name="Mascher T."/>
            <person name="Medema M.H."/>
            <person name="Devos D.P."/>
            <person name="Kaster A.-K."/>
            <person name="Ovreas L."/>
            <person name="Rohde M."/>
            <person name="Galperin M.Y."/>
            <person name="Jogler C."/>
        </authorList>
    </citation>
    <scope>NUCLEOTIDE SEQUENCE [LARGE SCALE GENOMIC DNA]</scope>
    <source>
        <strain evidence="2 3">Pla144</strain>
    </source>
</reference>
<dbReference type="NCBIfam" id="TIGR00318">
    <property type="entry name" value="cyaB"/>
    <property type="match status" value="1"/>
</dbReference>
<accession>A0A5C6CB19</accession>
<organism evidence="2 3">
    <name type="scientific">Bythopirellula polymerisocia</name>
    <dbReference type="NCBI Taxonomy" id="2528003"/>
    <lineage>
        <taxon>Bacteria</taxon>
        <taxon>Pseudomonadati</taxon>
        <taxon>Planctomycetota</taxon>
        <taxon>Planctomycetia</taxon>
        <taxon>Pirellulales</taxon>
        <taxon>Lacipirellulaceae</taxon>
        <taxon>Bythopirellula</taxon>
    </lineage>
</organism>
<dbReference type="PANTHER" id="PTHR21028:SF2">
    <property type="entry name" value="CYTH DOMAIN-CONTAINING PROTEIN"/>
    <property type="match status" value="1"/>
</dbReference>
<dbReference type="Proteomes" id="UP000318437">
    <property type="component" value="Unassembled WGS sequence"/>
</dbReference>
<dbReference type="PROSITE" id="PS51707">
    <property type="entry name" value="CYTH"/>
    <property type="match status" value="1"/>
</dbReference>
<dbReference type="InterPro" id="IPR008173">
    <property type="entry name" value="Adenylyl_cyclase_CyaB"/>
</dbReference>
<protein>
    <submittedName>
        <fullName evidence="2">CYTH domain protein</fullName>
    </submittedName>
</protein>
<evidence type="ECO:0000313" key="3">
    <source>
        <dbReference type="Proteomes" id="UP000318437"/>
    </source>
</evidence>
<feature type="domain" description="CYTH" evidence="1">
    <location>
        <begin position="2"/>
        <end position="190"/>
    </location>
</feature>
<dbReference type="InterPro" id="IPR033469">
    <property type="entry name" value="CYTH-like_dom_sf"/>
</dbReference>
<dbReference type="Pfam" id="PF01928">
    <property type="entry name" value="CYTH"/>
    <property type="match status" value="1"/>
</dbReference>